<evidence type="ECO:0000256" key="2">
    <source>
        <dbReference type="SAM" id="Coils"/>
    </source>
</evidence>
<comment type="similarity">
    <text evidence="1">Belongs to the TCP11 family.</text>
</comment>
<dbReference type="PANTHER" id="PTHR12832:SF34">
    <property type="entry name" value="T-COMPLEX PROTEIN 11"/>
    <property type="match status" value="1"/>
</dbReference>
<dbReference type="InterPro" id="IPR008862">
    <property type="entry name" value="Tcp11"/>
</dbReference>
<dbReference type="Proteomes" id="UP000326939">
    <property type="component" value="Chromosome 1"/>
</dbReference>
<dbReference type="Pfam" id="PF04859">
    <property type="entry name" value="DUF641"/>
    <property type="match status" value="1"/>
</dbReference>
<name>A0A5N5P4J3_9ROSI</name>
<dbReference type="AlphaFoldDB" id="A0A5N5P4J3"/>
<proteinExistence type="inferred from homology"/>
<organism evidence="5 6">
    <name type="scientific">Salix brachista</name>
    <dbReference type="NCBI Taxonomy" id="2182728"/>
    <lineage>
        <taxon>Eukaryota</taxon>
        <taxon>Viridiplantae</taxon>
        <taxon>Streptophyta</taxon>
        <taxon>Embryophyta</taxon>
        <taxon>Tracheophyta</taxon>
        <taxon>Spermatophyta</taxon>
        <taxon>Magnoliopsida</taxon>
        <taxon>eudicotyledons</taxon>
        <taxon>Gunneridae</taxon>
        <taxon>Pentapetalae</taxon>
        <taxon>rosids</taxon>
        <taxon>fabids</taxon>
        <taxon>Malpighiales</taxon>
        <taxon>Salicaceae</taxon>
        <taxon>Saliceae</taxon>
        <taxon>Salix</taxon>
    </lineage>
</organism>
<gene>
    <name evidence="5" type="ORF">DKX38_001603</name>
</gene>
<evidence type="ECO:0000256" key="1">
    <source>
        <dbReference type="ARBA" id="ARBA00010954"/>
    </source>
</evidence>
<feature type="coiled-coil region" evidence="2">
    <location>
        <begin position="650"/>
        <end position="677"/>
    </location>
</feature>
<dbReference type="Pfam" id="PF05794">
    <property type="entry name" value="Tcp11"/>
    <property type="match status" value="1"/>
</dbReference>
<dbReference type="PANTHER" id="PTHR12832">
    <property type="entry name" value="TESTIS-SPECIFIC PROTEIN PBS13 T-COMPLEX 11"/>
    <property type="match status" value="1"/>
</dbReference>
<dbReference type="InterPro" id="IPR006943">
    <property type="entry name" value="DUF641_pln"/>
</dbReference>
<comment type="caution">
    <text evidence="5">The sequence shown here is derived from an EMBL/GenBank/DDBJ whole genome shotgun (WGS) entry which is preliminary data.</text>
</comment>
<reference evidence="6" key="1">
    <citation type="journal article" date="2019" name="Gigascience">
        <title>De novo genome assembly of the endangered Acer yangbiense, a plant species with extremely small populations endemic to Yunnan Province, China.</title>
        <authorList>
            <person name="Yang J."/>
            <person name="Wariss H.M."/>
            <person name="Tao L."/>
            <person name="Zhang R."/>
            <person name="Yun Q."/>
            <person name="Hollingsworth P."/>
            <person name="Dao Z."/>
            <person name="Luo G."/>
            <person name="Guo H."/>
            <person name="Ma Y."/>
            <person name="Sun W."/>
        </authorList>
    </citation>
    <scope>NUCLEOTIDE SEQUENCE [LARGE SCALE GENOMIC DNA]</scope>
    <source>
        <strain evidence="6">cv. br00</strain>
    </source>
</reference>
<feature type="compositionally biased region" description="Low complexity" evidence="3">
    <location>
        <begin position="117"/>
        <end position="128"/>
    </location>
</feature>
<dbReference type="GO" id="GO:0007165">
    <property type="term" value="P:signal transduction"/>
    <property type="evidence" value="ECO:0007669"/>
    <property type="project" value="TreeGrafter"/>
</dbReference>
<evidence type="ECO:0000256" key="3">
    <source>
        <dbReference type="SAM" id="MobiDB-lite"/>
    </source>
</evidence>
<keyword evidence="2" id="KW-0175">Coiled coil</keyword>
<evidence type="ECO:0000259" key="4">
    <source>
        <dbReference type="Pfam" id="PF04859"/>
    </source>
</evidence>
<feature type="region of interest" description="Disordered" evidence="3">
    <location>
        <begin position="111"/>
        <end position="141"/>
    </location>
</feature>
<protein>
    <recommendedName>
        <fullName evidence="4">DUF641 domain-containing protein</fullName>
    </recommendedName>
</protein>
<feature type="domain" description="DUF641" evidence="4">
    <location>
        <begin position="560"/>
        <end position="677"/>
    </location>
</feature>
<evidence type="ECO:0000313" key="5">
    <source>
        <dbReference type="EMBL" id="KAB5574409.1"/>
    </source>
</evidence>
<dbReference type="EMBL" id="VDCV01000001">
    <property type="protein sequence ID" value="KAB5574409.1"/>
    <property type="molecule type" value="Genomic_DNA"/>
</dbReference>
<evidence type="ECO:0000313" key="6">
    <source>
        <dbReference type="Proteomes" id="UP000326939"/>
    </source>
</evidence>
<sequence length="679" mass="75494">MGPTTSLNCFVVWKVKDAQSLEGDLVRAACQLELTPGESNDMKAIQKQVAEDQKLLTEKVQHLSGDAGSPIMHFPSPSMPLYAPSVAHSANRNNVSDGIERPSHVVRSLFREDTSSPKEFGSSASSSSCFDGPAGSADGKPVTENELIINEFLHEKRHGFVDRFNISDKDESSIKDEPKYDWVVQLVGEVRDGIQDLAPESWKQEIVEAIDLDLLSQVLKSGNLDIDYCGKILEFALVTLQRLSSPAQEDEMKALHQKELAETCQTQDELKHPHIAAMIKGLCSVLEQIQALKQEISKVRIRMMEPSLTGLAGLDYLRKAFANHYESDLDACISLPLTMQWLSSVKNSEDQEWEEHQNSLFSLKSHDSSSQVSVPSTTLRTGGSFLVKTNGSGMGSASVASETDNQQPEPECTGERFDLLVRLGLLKIVSGVSGLTKETFMLNLSRLRAVQAEIQKMIVISTRNCEVKPKKKGEMANKISSNFSDLIQRVAASCLLHPLAAGRQESGNNVARNGEEVCEYETDEFEELSKEEEEMREKGWKVKGNWDCNVNNGMVVLMERVMEMEMLMNEVFDSVSVMKRAYGSLQEAHSPWDPERLRVADVGVVGELRRLAFLRERFRRCASVGGRRRGVGGDGMGMLREVVAPYEAAVEDLKKEVKAREVEVENLKEKLRSVTQASH</sequence>
<keyword evidence="6" id="KW-1185">Reference proteome</keyword>
<accession>A0A5N5P4J3</accession>